<dbReference type="Proteomes" id="UP001417504">
    <property type="component" value="Unassembled WGS sequence"/>
</dbReference>
<name>A0AAP0EYS7_9MAGN</name>
<dbReference type="AlphaFoldDB" id="A0AAP0EYS7"/>
<evidence type="ECO:0000313" key="2">
    <source>
        <dbReference type="Proteomes" id="UP001417504"/>
    </source>
</evidence>
<accession>A0AAP0EYS7</accession>
<evidence type="ECO:0000313" key="1">
    <source>
        <dbReference type="EMBL" id="KAK9102190.1"/>
    </source>
</evidence>
<reference evidence="1 2" key="1">
    <citation type="submission" date="2024-01" db="EMBL/GenBank/DDBJ databases">
        <title>Genome assemblies of Stephania.</title>
        <authorList>
            <person name="Yang L."/>
        </authorList>
    </citation>
    <scope>NUCLEOTIDE SEQUENCE [LARGE SCALE GENOMIC DNA]</scope>
    <source>
        <strain evidence="1">QJT</strain>
        <tissue evidence="1">Leaf</tissue>
    </source>
</reference>
<protein>
    <submittedName>
        <fullName evidence="1">Uncharacterized protein</fullName>
    </submittedName>
</protein>
<keyword evidence="2" id="KW-1185">Reference proteome</keyword>
<sequence length="75" mass="8606">MKGNCVHNSWEITPLGGYLAPKVISWEVTCREVELPNKISFQLPVSYPSGYNSTPNQTRPKRRLHNFCPQEILSF</sequence>
<organism evidence="1 2">
    <name type="scientific">Stephania japonica</name>
    <dbReference type="NCBI Taxonomy" id="461633"/>
    <lineage>
        <taxon>Eukaryota</taxon>
        <taxon>Viridiplantae</taxon>
        <taxon>Streptophyta</taxon>
        <taxon>Embryophyta</taxon>
        <taxon>Tracheophyta</taxon>
        <taxon>Spermatophyta</taxon>
        <taxon>Magnoliopsida</taxon>
        <taxon>Ranunculales</taxon>
        <taxon>Menispermaceae</taxon>
        <taxon>Menispermoideae</taxon>
        <taxon>Cissampelideae</taxon>
        <taxon>Stephania</taxon>
    </lineage>
</organism>
<dbReference type="EMBL" id="JBBNAE010000008">
    <property type="protein sequence ID" value="KAK9102190.1"/>
    <property type="molecule type" value="Genomic_DNA"/>
</dbReference>
<gene>
    <name evidence="1" type="ORF">Sjap_019444</name>
</gene>
<proteinExistence type="predicted"/>
<comment type="caution">
    <text evidence="1">The sequence shown here is derived from an EMBL/GenBank/DDBJ whole genome shotgun (WGS) entry which is preliminary data.</text>
</comment>